<sequence>MLQQPNDFGEELRKRRLAAGMSLGELSARVNYSKAHLSKVERGIKKACWYLARLCDAALEADGELAVLVPQSSAETSTSKSSEITGDVWILRLSADGESSFTAIDRRQALAAGAAAVAGLRIGLRPSAHGLEDTSMIEGSRVLFDHFRQTAQSVEPGLVLPPVIAQSHILGQLAARAGTGARPALLRLSSRYAEYIGWLVQETGNEDGALWWTSRAVRLAAAGGDDDLAAYARVRHALITLYRGHARQTVQLAEHARTSRAAPRIRGLAAQRKAQGHALAGEYDACMRALDQARPLLAEPSEDPREPVIGSTNLADPVEMITGWCLYDLGRPQAAAEVIGTQLVRTPKRAVRTRVRYGIRQALALAAAGEIEQACAVTAGLLPDAIRVGASTVVGDLDRLDGTLRRHPTNSAVRQLAPDLARTVRGLGEGGRPV</sequence>
<dbReference type="CDD" id="cd00093">
    <property type="entry name" value="HTH_XRE"/>
    <property type="match status" value="1"/>
</dbReference>
<dbReference type="SMART" id="SM00530">
    <property type="entry name" value="HTH_XRE"/>
    <property type="match status" value="1"/>
</dbReference>
<evidence type="ECO:0000259" key="1">
    <source>
        <dbReference type="PROSITE" id="PS50943"/>
    </source>
</evidence>
<reference evidence="3" key="1">
    <citation type="journal article" date="2019" name="Int. J. Syst. Evol. Microbiol.">
        <title>The Global Catalogue of Microorganisms (GCM) 10K type strain sequencing project: providing services to taxonomists for standard genome sequencing and annotation.</title>
        <authorList>
            <consortium name="The Broad Institute Genomics Platform"/>
            <consortium name="The Broad Institute Genome Sequencing Center for Infectious Disease"/>
            <person name="Wu L."/>
            <person name="Ma J."/>
        </authorList>
    </citation>
    <scope>NUCLEOTIDE SEQUENCE [LARGE SCALE GENOMIC DNA]</scope>
    <source>
        <strain evidence="3">KLKA75</strain>
    </source>
</reference>
<dbReference type="InterPro" id="IPR001387">
    <property type="entry name" value="Cro/C1-type_HTH"/>
</dbReference>
<evidence type="ECO:0000313" key="2">
    <source>
        <dbReference type="EMBL" id="MFC4906913.1"/>
    </source>
</evidence>
<protein>
    <submittedName>
        <fullName evidence="2">Helix-turn-helix domain-containing protein</fullName>
    </submittedName>
</protein>
<dbReference type="EMBL" id="JBHSIT010000002">
    <property type="protein sequence ID" value="MFC4906913.1"/>
    <property type="molecule type" value="Genomic_DNA"/>
</dbReference>
<dbReference type="SUPFAM" id="SSF47413">
    <property type="entry name" value="lambda repressor-like DNA-binding domains"/>
    <property type="match status" value="1"/>
</dbReference>
<gene>
    <name evidence="2" type="ORF">ACFPCY_06265</name>
</gene>
<organism evidence="2 3">
    <name type="scientific">Actinomadura gamaensis</name>
    <dbReference type="NCBI Taxonomy" id="1763541"/>
    <lineage>
        <taxon>Bacteria</taxon>
        <taxon>Bacillati</taxon>
        <taxon>Actinomycetota</taxon>
        <taxon>Actinomycetes</taxon>
        <taxon>Streptosporangiales</taxon>
        <taxon>Thermomonosporaceae</taxon>
        <taxon>Actinomadura</taxon>
    </lineage>
</organism>
<dbReference type="Pfam" id="PF13560">
    <property type="entry name" value="HTH_31"/>
    <property type="match status" value="1"/>
</dbReference>
<dbReference type="RefSeq" id="WP_378252654.1">
    <property type="nucleotide sequence ID" value="NZ_JBHSIT010000002.1"/>
</dbReference>
<keyword evidence="3" id="KW-1185">Reference proteome</keyword>
<dbReference type="PROSITE" id="PS50943">
    <property type="entry name" value="HTH_CROC1"/>
    <property type="match status" value="1"/>
</dbReference>
<dbReference type="Proteomes" id="UP001595872">
    <property type="component" value="Unassembled WGS sequence"/>
</dbReference>
<feature type="domain" description="HTH cro/C1-type" evidence="1">
    <location>
        <begin position="12"/>
        <end position="43"/>
    </location>
</feature>
<evidence type="ECO:0000313" key="3">
    <source>
        <dbReference type="Proteomes" id="UP001595872"/>
    </source>
</evidence>
<accession>A0ABV9TTX7</accession>
<dbReference type="InterPro" id="IPR010982">
    <property type="entry name" value="Lambda_DNA-bd_dom_sf"/>
</dbReference>
<dbReference type="Gene3D" id="1.10.260.40">
    <property type="entry name" value="lambda repressor-like DNA-binding domains"/>
    <property type="match status" value="1"/>
</dbReference>
<proteinExistence type="predicted"/>
<name>A0ABV9TTX7_9ACTN</name>
<comment type="caution">
    <text evidence="2">The sequence shown here is derived from an EMBL/GenBank/DDBJ whole genome shotgun (WGS) entry which is preliminary data.</text>
</comment>